<organism evidence="1 2">
    <name type="scientific">Echinococcus canadensis</name>
    <dbReference type="NCBI Taxonomy" id="519352"/>
    <lineage>
        <taxon>Eukaryota</taxon>
        <taxon>Metazoa</taxon>
        <taxon>Spiralia</taxon>
        <taxon>Lophotrochozoa</taxon>
        <taxon>Platyhelminthes</taxon>
        <taxon>Cestoda</taxon>
        <taxon>Eucestoda</taxon>
        <taxon>Cyclophyllidea</taxon>
        <taxon>Taeniidae</taxon>
        <taxon>Echinococcus</taxon>
        <taxon>Echinococcus canadensis group</taxon>
    </lineage>
</organism>
<sequence>MQAQGRESEATTRSKFISHFVLALHSQGIPFNRKCHFKPHITRALITARIFEEIFKEEVKLMRKFILWHRTFSHPYELIFCTLASTRQHLIPELSTPV</sequence>
<proteinExistence type="predicted"/>
<keyword evidence="1" id="KW-1185">Reference proteome</keyword>
<dbReference type="WBParaSite" id="maker-E.canG7_contigs_7190-snap-gene-0.6-mRNA-1">
    <property type="protein sequence ID" value="maker-E.canG7_contigs_7190-snap-gene-0.6-mRNA-1"/>
    <property type="gene ID" value="EcG7_07957"/>
</dbReference>
<dbReference type="Proteomes" id="UP000887562">
    <property type="component" value="Unplaced"/>
</dbReference>
<protein>
    <submittedName>
        <fullName evidence="2">Uncharacterized protein</fullName>
    </submittedName>
</protein>
<accession>A0A915F038</accession>
<dbReference type="AlphaFoldDB" id="A0A915F038"/>
<evidence type="ECO:0000313" key="1">
    <source>
        <dbReference type="Proteomes" id="UP000887562"/>
    </source>
</evidence>
<name>A0A915F038_9CEST</name>
<evidence type="ECO:0000313" key="2">
    <source>
        <dbReference type="WBParaSite" id="maker-E.canG7_contigs_7190-snap-gene-0.6-mRNA-1"/>
    </source>
</evidence>
<reference evidence="2" key="1">
    <citation type="submission" date="2022-11" db="UniProtKB">
        <authorList>
            <consortium name="WormBaseParasite"/>
        </authorList>
    </citation>
    <scope>IDENTIFICATION</scope>
</reference>